<evidence type="ECO:0000256" key="4">
    <source>
        <dbReference type="ARBA" id="ARBA00023204"/>
    </source>
</evidence>
<proteinExistence type="predicted"/>
<dbReference type="SMART" id="SM00478">
    <property type="entry name" value="ENDO3c"/>
    <property type="match status" value="1"/>
</dbReference>
<evidence type="ECO:0000313" key="6">
    <source>
        <dbReference type="EMBL" id="UWX04944.1"/>
    </source>
</evidence>
<protein>
    <recommendedName>
        <fullName evidence="2">DNA-3-methyladenine glycosylase II</fullName>
        <ecNumber evidence="2">3.2.2.21</ecNumber>
    </recommendedName>
</protein>
<dbReference type="Gene3D" id="1.10.1670.40">
    <property type="match status" value="1"/>
</dbReference>
<dbReference type="PANTHER" id="PTHR43003:SF5">
    <property type="entry name" value="DNA-3-METHYLADENINE GLYCOSYLASE"/>
    <property type="match status" value="1"/>
</dbReference>
<evidence type="ECO:0000313" key="7">
    <source>
        <dbReference type="Proteomes" id="UP001058120"/>
    </source>
</evidence>
<keyword evidence="7" id="KW-1185">Reference proteome</keyword>
<dbReference type="SUPFAM" id="SSF48150">
    <property type="entry name" value="DNA-glycosylase"/>
    <property type="match status" value="1"/>
</dbReference>
<dbReference type="Proteomes" id="UP001058120">
    <property type="component" value="Chromosome"/>
</dbReference>
<evidence type="ECO:0000259" key="5">
    <source>
        <dbReference type="SMART" id="SM00478"/>
    </source>
</evidence>
<dbReference type="EMBL" id="CP065938">
    <property type="protein sequence ID" value="UWX04944.1"/>
    <property type="molecule type" value="Genomic_DNA"/>
</dbReference>
<evidence type="ECO:0000256" key="3">
    <source>
        <dbReference type="ARBA" id="ARBA00022763"/>
    </source>
</evidence>
<evidence type="ECO:0000256" key="1">
    <source>
        <dbReference type="ARBA" id="ARBA00000086"/>
    </source>
</evidence>
<name>A0ABY5Y020_9BACT</name>
<keyword evidence="3" id="KW-0227">DNA damage</keyword>
<dbReference type="InterPro" id="IPR011257">
    <property type="entry name" value="DNA_glycosylase"/>
</dbReference>
<dbReference type="InterPro" id="IPR051912">
    <property type="entry name" value="Alkylbase_DNA_Glycosylase/TA"/>
</dbReference>
<dbReference type="InterPro" id="IPR003265">
    <property type="entry name" value="HhH-GPD_domain"/>
</dbReference>
<dbReference type="EC" id="3.2.2.21" evidence="2"/>
<gene>
    <name evidence="6" type="ORF">JBF11_05510</name>
</gene>
<reference evidence="6" key="1">
    <citation type="submission" date="2020-12" db="EMBL/GenBank/DDBJ databases">
        <title>Taurinivorans muris gen. nov., sp. nov., fundamental and realized metabolic niche of a ubiquitous sulfidogenic bacterium in the murine intestine.</title>
        <authorList>
            <person name="Ye H."/>
            <person name="Hanson B.T."/>
            <person name="Loy A."/>
        </authorList>
    </citation>
    <scope>NUCLEOTIDE SEQUENCE</scope>
    <source>
        <strain evidence="6">LT0009</strain>
    </source>
</reference>
<dbReference type="CDD" id="cd00056">
    <property type="entry name" value="ENDO3c"/>
    <property type="match status" value="1"/>
</dbReference>
<dbReference type="Pfam" id="PF00730">
    <property type="entry name" value="HhH-GPD"/>
    <property type="match status" value="1"/>
</dbReference>
<keyword evidence="4" id="KW-0234">DNA repair</keyword>
<evidence type="ECO:0000256" key="2">
    <source>
        <dbReference type="ARBA" id="ARBA00012000"/>
    </source>
</evidence>
<dbReference type="PANTHER" id="PTHR43003">
    <property type="entry name" value="DNA-3-METHYLADENINE GLYCOSYLASE"/>
    <property type="match status" value="1"/>
</dbReference>
<accession>A0ABY5Y020</accession>
<sequence>MIFEYGKKEAAYLRKKDEVLGAYMKKRGFVERKIEAEPFQALTRQIIAQQINGKAAEAVYNRVQALCRNEISERAIISLEIEELRSCGVSERKARNLQDLARYFSEKNITGSYFLQKSDEEIIAELTGLSGIGVWTAEMFLLFSLQRKNILSYGDYGIKKGLCLLHDLGQMDKKTFMAFKELYSPYASIASLYLWEIANENQK</sequence>
<comment type="catalytic activity">
    <reaction evidence="1">
        <text>Hydrolysis of alkylated DNA, releasing 3-methyladenine, 3-methylguanine, 7-methylguanine and 7-methyladenine.</text>
        <dbReference type="EC" id="3.2.2.21"/>
    </reaction>
</comment>
<dbReference type="Gene3D" id="1.10.340.30">
    <property type="entry name" value="Hypothetical protein, domain 2"/>
    <property type="match status" value="1"/>
</dbReference>
<feature type="domain" description="HhH-GPD" evidence="5">
    <location>
        <begin position="47"/>
        <end position="199"/>
    </location>
</feature>
<organism evidence="6 7">
    <name type="scientific">Taurinivorans muris</name>
    <dbReference type="NCBI Taxonomy" id="2787751"/>
    <lineage>
        <taxon>Bacteria</taxon>
        <taxon>Pseudomonadati</taxon>
        <taxon>Thermodesulfobacteriota</taxon>
        <taxon>Desulfovibrionia</taxon>
        <taxon>Desulfovibrionales</taxon>
        <taxon>Desulfovibrionaceae</taxon>
        <taxon>Taurinivorans</taxon>
    </lineage>
</organism>
<dbReference type="RefSeq" id="WP_334314499.1">
    <property type="nucleotide sequence ID" value="NZ_CP065938.1"/>
</dbReference>